<proteinExistence type="predicted"/>
<gene>
    <name evidence="2" type="ORF">DEO72_LG11g758</name>
</gene>
<feature type="region of interest" description="Disordered" evidence="1">
    <location>
        <begin position="61"/>
        <end position="109"/>
    </location>
</feature>
<dbReference type="InterPro" id="IPR011989">
    <property type="entry name" value="ARM-like"/>
</dbReference>
<accession>A0A4D6NJ07</accession>
<evidence type="ECO:0000313" key="3">
    <source>
        <dbReference type="Proteomes" id="UP000501690"/>
    </source>
</evidence>
<protein>
    <submittedName>
        <fullName evidence="2">Armadillo-like helical</fullName>
    </submittedName>
</protein>
<dbReference type="AlphaFoldDB" id="A0A4D6NJ07"/>
<reference evidence="2 3" key="1">
    <citation type="submission" date="2019-04" db="EMBL/GenBank/DDBJ databases">
        <title>An improved genome assembly and genetic linkage map for asparagus bean, Vigna unguiculata ssp. sesquipedialis.</title>
        <authorList>
            <person name="Xia Q."/>
            <person name="Zhang R."/>
            <person name="Dong Y."/>
        </authorList>
    </citation>
    <scope>NUCLEOTIDE SEQUENCE [LARGE SCALE GENOMIC DNA]</scope>
    <source>
        <tissue evidence="2">Leaf</tissue>
    </source>
</reference>
<keyword evidence="3" id="KW-1185">Reference proteome</keyword>
<evidence type="ECO:0000256" key="1">
    <source>
        <dbReference type="SAM" id="MobiDB-lite"/>
    </source>
</evidence>
<organism evidence="2 3">
    <name type="scientific">Vigna unguiculata</name>
    <name type="common">Cowpea</name>
    <dbReference type="NCBI Taxonomy" id="3917"/>
    <lineage>
        <taxon>Eukaryota</taxon>
        <taxon>Viridiplantae</taxon>
        <taxon>Streptophyta</taxon>
        <taxon>Embryophyta</taxon>
        <taxon>Tracheophyta</taxon>
        <taxon>Spermatophyta</taxon>
        <taxon>Magnoliopsida</taxon>
        <taxon>eudicotyledons</taxon>
        <taxon>Gunneridae</taxon>
        <taxon>Pentapetalae</taxon>
        <taxon>rosids</taxon>
        <taxon>fabids</taxon>
        <taxon>Fabales</taxon>
        <taxon>Fabaceae</taxon>
        <taxon>Papilionoideae</taxon>
        <taxon>50 kb inversion clade</taxon>
        <taxon>NPAAA clade</taxon>
        <taxon>indigoferoid/millettioid clade</taxon>
        <taxon>Phaseoleae</taxon>
        <taxon>Vigna</taxon>
    </lineage>
</organism>
<name>A0A4D6NJ07_VIGUN</name>
<dbReference type="EMBL" id="CP039355">
    <property type="protein sequence ID" value="QCE13760.1"/>
    <property type="molecule type" value="Genomic_DNA"/>
</dbReference>
<dbReference type="Proteomes" id="UP000501690">
    <property type="component" value="Linkage Group LG11"/>
</dbReference>
<sequence length="109" mass="11945">MEWNPQTLQFLSECFLHTLSPAPEPRRHVDASDRPNYGLVVLRLVAETSVDEQIRQAAAVNELQESRTQQGSHNGSGGCTRALNPLSLGSVEITLPPDEKPNPRALSSD</sequence>
<evidence type="ECO:0000313" key="2">
    <source>
        <dbReference type="EMBL" id="QCE13760.1"/>
    </source>
</evidence>
<dbReference type="Gene3D" id="1.25.10.10">
    <property type="entry name" value="Leucine-rich Repeat Variant"/>
    <property type="match status" value="1"/>
</dbReference>